<dbReference type="PROSITE" id="PS51257">
    <property type="entry name" value="PROKAR_LIPOPROTEIN"/>
    <property type="match status" value="1"/>
</dbReference>
<dbReference type="EMBL" id="FSRC01000002">
    <property type="protein sequence ID" value="SIN97996.1"/>
    <property type="molecule type" value="Genomic_DNA"/>
</dbReference>
<accession>A0A1N6FRN6</accession>
<organism evidence="1 2">
    <name type="scientific">Algoriphagus halophilus</name>
    <dbReference type="NCBI Taxonomy" id="226505"/>
    <lineage>
        <taxon>Bacteria</taxon>
        <taxon>Pseudomonadati</taxon>
        <taxon>Bacteroidota</taxon>
        <taxon>Cytophagia</taxon>
        <taxon>Cytophagales</taxon>
        <taxon>Cyclobacteriaceae</taxon>
        <taxon>Algoriphagus</taxon>
    </lineage>
</organism>
<proteinExistence type="predicted"/>
<sequence>MKNYMFVLVLFGLIVSCGPSDRQEEKLKDLIAEWKNTSEKVADLSEQLGNQMYLLETKKEENGTTEMIPIRFQGEESNCETAYKTLREDIDEFIAVWKENSLKVDQLTNNMAIGKWTVEDDENLKALDLEVKERDVDIEQWLNQLEELKENCGINTDSSNS</sequence>
<dbReference type="OrthoDB" id="825897at2"/>
<name>A0A1N6FRN6_9BACT</name>
<reference evidence="2" key="1">
    <citation type="submission" date="2016-11" db="EMBL/GenBank/DDBJ databases">
        <authorList>
            <person name="Varghese N."/>
            <person name="Submissions S."/>
        </authorList>
    </citation>
    <scope>NUCLEOTIDE SEQUENCE [LARGE SCALE GENOMIC DNA]</scope>
    <source>
        <strain evidence="2">DSM 15292</strain>
    </source>
</reference>
<evidence type="ECO:0000313" key="1">
    <source>
        <dbReference type="EMBL" id="SIN97996.1"/>
    </source>
</evidence>
<dbReference type="Proteomes" id="UP000185221">
    <property type="component" value="Unassembled WGS sequence"/>
</dbReference>
<protein>
    <submittedName>
        <fullName evidence="1">Uncharacterized protein</fullName>
    </submittedName>
</protein>
<evidence type="ECO:0000313" key="2">
    <source>
        <dbReference type="Proteomes" id="UP000185221"/>
    </source>
</evidence>
<gene>
    <name evidence="1" type="ORF">SAMN05444394_2674</name>
</gene>
<keyword evidence="2" id="KW-1185">Reference proteome</keyword>
<dbReference type="AlphaFoldDB" id="A0A1N6FRN6"/>
<dbReference type="RefSeq" id="WP_074225485.1">
    <property type="nucleotide sequence ID" value="NZ_FSRC01000002.1"/>
</dbReference>